<dbReference type="RefSeq" id="WP_078706727.1">
    <property type="nucleotide sequence ID" value="NZ_FUXL01000002.1"/>
</dbReference>
<dbReference type="Gene3D" id="3.60.40.10">
    <property type="entry name" value="PPM-type phosphatase domain"/>
    <property type="match status" value="1"/>
</dbReference>
<dbReference type="Gene3D" id="3.30.565.10">
    <property type="entry name" value="Histidine kinase-like ATPase, C-terminal domain"/>
    <property type="match status" value="1"/>
</dbReference>
<keyword evidence="2" id="KW-0808">Transferase</keyword>
<keyword evidence="3" id="KW-1185">Reference proteome</keyword>
<dbReference type="InterPro" id="IPR036890">
    <property type="entry name" value="HATPase_C_sf"/>
</dbReference>
<accession>A0A1T4M7N6</accession>
<reference evidence="2 3" key="1">
    <citation type="submission" date="2017-02" db="EMBL/GenBank/DDBJ databases">
        <authorList>
            <person name="Peterson S.W."/>
        </authorList>
    </citation>
    <scope>NUCLEOTIDE SEQUENCE [LARGE SCALE GENOMIC DNA]</scope>
    <source>
        <strain evidence="2 3">USBA 369</strain>
    </source>
</reference>
<dbReference type="PANTHER" id="PTHR35801">
    <property type="entry name" value="PHOSPHOSERINE PHOSPHATASE RSBX"/>
    <property type="match status" value="1"/>
</dbReference>
<dbReference type="Pfam" id="PF13581">
    <property type="entry name" value="HATPase_c_2"/>
    <property type="match status" value="1"/>
</dbReference>
<protein>
    <submittedName>
        <fullName evidence="2">Anti-sigma regulatory factor (Ser/Thr protein kinase)</fullName>
    </submittedName>
</protein>
<proteinExistence type="predicted"/>
<dbReference type="EMBL" id="FUXL01000002">
    <property type="protein sequence ID" value="SJZ63023.1"/>
    <property type="molecule type" value="Genomic_DNA"/>
</dbReference>
<evidence type="ECO:0000313" key="3">
    <source>
        <dbReference type="Proteomes" id="UP000190135"/>
    </source>
</evidence>
<dbReference type="STRING" id="1365950.SAMN05428963_1025"/>
<gene>
    <name evidence="2" type="ORF">SAMN05428963_1025</name>
</gene>
<dbReference type="InterPro" id="IPR036457">
    <property type="entry name" value="PPM-type-like_dom_sf"/>
</dbReference>
<dbReference type="OrthoDB" id="479131at2"/>
<keyword evidence="2" id="KW-0418">Kinase</keyword>
<name>A0A1T4M7N6_9HYPH</name>
<feature type="domain" description="Histidine kinase/HSP90-like ATPase" evidence="1">
    <location>
        <begin position="8"/>
        <end position="126"/>
    </location>
</feature>
<dbReference type="Proteomes" id="UP000190135">
    <property type="component" value="Unassembled WGS sequence"/>
</dbReference>
<evidence type="ECO:0000313" key="2">
    <source>
        <dbReference type="EMBL" id="SJZ63023.1"/>
    </source>
</evidence>
<dbReference type="SUPFAM" id="SSF55874">
    <property type="entry name" value="ATPase domain of HSP90 chaperone/DNA topoisomerase II/histidine kinase"/>
    <property type="match status" value="1"/>
</dbReference>
<dbReference type="AlphaFoldDB" id="A0A1T4M7N6"/>
<sequence length="329" mass="34234">MILLPIVEPSQVGAARRRAVQEGRRLGLSDANCDRLAIVVTEAGTNLVRHARQGEIILVPHLSHEPLSIHVVALDKGPGLVSVEAALRDGFTTKGEGIGGGLGAIKRLSDFLDIYSDTTGTTVVATISEEPLPRFHDAEIAGLTIAKPGFKVGGDAWAFRREEQAMIVMLMDVLGHGAVAADDAHLGVEAFCGAKGAGLEETAALVSQALAGGRGAAALILEVPHGPGRLRAIGLGNVKGEILAGNDRRGIPSAPGIMGTSPKRLAPTEHDWPAGALLVLSTDGLKSADRGGDPLALYVRSPLAIAATLYHRRRRGTDDCGVVVLRASE</sequence>
<dbReference type="InterPro" id="IPR003594">
    <property type="entry name" value="HATPase_dom"/>
</dbReference>
<organism evidence="2 3">
    <name type="scientific">Consotaella salsifontis</name>
    <dbReference type="NCBI Taxonomy" id="1365950"/>
    <lineage>
        <taxon>Bacteria</taxon>
        <taxon>Pseudomonadati</taxon>
        <taxon>Pseudomonadota</taxon>
        <taxon>Alphaproteobacteria</taxon>
        <taxon>Hyphomicrobiales</taxon>
        <taxon>Aurantimonadaceae</taxon>
        <taxon>Consotaella</taxon>
    </lineage>
</organism>
<evidence type="ECO:0000259" key="1">
    <source>
        <dbReference type="Pfam" id="PF13581"/>
    </source>
</evidence>
<dbReference type="GO" id="GO:0016301">
    <property type="term" value="F:kinase activity"/>
    <property type="evidence" value="ECO:0007669"/>
    <property type="project" value="UniProtKB-KW"/>
</dbReference>
<dbReference type="InterPro" id="IPR039248">
    <property type="entry name" value="Ptase_RsbX"/>
</dbReference>
<dbReference type="PANTHER" id="PTHR35801:SF1">
    <property type="entry name" value="PHOSPHOSERINE PHOSPHATASE RSBX"/>
    <property type="match status" value="1"/>
</dbReference>